<dbReference type="InterPro" id="IPR007111">
    <property type="entry name" value="NACHT_NTPase"/>
</dbReference>
<evidence type="ECO:0000256" key="8">
    <source>
        <dbReference type="ARBA" id="ARBA00022843"/>
    </source>
</evidence>
<dbReference type="GO" id="GO:0005524">
    <property type="term" value="F:ATP binding"/>
    <property type="evidence" value="ECO:0007669"/>
    <property type="project" value="UniProtKB-KW"/>
</dbReference>
<evidence type="ECO:0000259" key="11">
    <source>
        <dbReference type="PROSITE" id="PS50837"/>
    </source>
</evidence>
<dbReference type="Pfam" id="PF17779">
    <property type="entry name" value="WHD_NOD2"/>
    <property type="match status" value="1"/>
</dbReference>
<organism evidence="12 13">
    <name type="scientific">Aquarana catesbeiana</name>
    <name type="common">American bullfrog</name>
    <name type="synonym">Rana catesbeiana</name>
    <dbReference type="NCBI Taxonomy" id="8400"/>
    <lineage>
        <taxon>Eukaryota</taxon>
        <taxon>Metazoa</taxon>
        <taxon>Chordata</taxon>
        <taxon>Craniata</taxon>
        <taxon>Vertebrata</taxon>
        <taxon>Euteleostomi</taxon>
        <taxon>Amphibia</taxon>
        <taxon>Batrachia</taxon>
        <taxon>Anura</taxon>
        <taxon>Neobatrachia</taxon>
        <taxon>Ranoidea</taxon>
        <taxon>Ranidae</taxon>
        <taxon>Aquarana</taxon>
    </lineage>
</organism>
<keyword evidence="4" id="KW-0677">Repeat</keyword>
<dbReference type="SUPFAM" id="SSF52540">
    <property type="entry name" value="P-loop containing nucleoside triphosphate hydrolases"/>
    <property type="match status" value="1"/>
</dbReference>
<gene>
    <name evidence="12" type="ORF">AB205_0023100</name>
</gene>
<dbReference type="InterPro" id="IPR041075">
    <property type="entry name" value="NOD1/2_WH"/>
</dbReference>
<dbReference type="Pfam" id="PF05729">
    <property type="entry name" value="NACHT"/>
    <property type="match status" value="1"/>
</dbReference>
<evidence type="ECO:0000256" key="5">
    <source>
        <dbReference type="ARBA" id="ARBA00022741"/>
    </source>
</evidence>
<dbReference type="InterPro" id="IPR050637">
    <property type="entry name" value="NLRP_innate_immun_reg"/>
</dbReference>
<evidence type="ECO:0000313" key="12">
    <source>
        <dbReference type="EMBL" id="PIO15460.1"/>
    </source>
</evidence>
<protein>
    <recommendedName>
        <fullName evidence="11">NACHT domain-containing protein</fullName>
    </recommendedName>
</protein>
<keyword evidence="9" id="KW-0391">Immunity</keyword>
<reference evidence="13" key="1">
    <citation type="journal article" date="2017" name="Nat. Commun.">
        <title>The North American bullfrog draft genome provides insight into hormonal regulation of long noncoding RNA.</title>
        <authorList>
            <person name="Hammond S.A."/>
            <person name="Warren R.L."/>
            <person name="Vandervalk B.P."/>
            <person name="Kucuk E."/>
            <person name="Khan H."/>
            <person name="Gibb E.A."/>
            <person name="Pandoh P."/>
            <person name="Kirk H."/>
            <person name="Zhao Y."/>
            <person name="Jones M."/>
            <person name="Mungall A.J."/>
            <person name="Coope R."/>
            <person name="Pleasance S."/>
            <person name="Moore R.A."/>
            <person name="Holt R.A."/>
            <person name="Round J.M."/>
            <person name="Ohora S."/>
            <person name="Walle B.V."/>
            <person name="Veldhoen N."/>
            <person name="Helbing C.C."/>
            <person name="Birol I."/>
        </authorList>
    </citation>
    <scope>NUCLEOTIDE SEQUENCE [LARGE SCALE GENOMIC DNA]</scope>
</reference>
<dbReference type="InterPro" id="IPR011029">
    <property type="entry name" value="DEATH-like_dom_sf"/>
</dbReference>
<sequence>MQDKLLFSEEYEAVTTRKTSQDRMNKLFSVIQHWTNSQKDKLYQVLKRNYPATVSIMEKATNQGEEFATHVETHKENIKYHFELIKDRNSRLGESTPLWRRYTPLVLLLKFRGEEEKKRELSSSGEEQAQILIDRSSEEYSPTSIEELFNPGDSGGVPKTVIIHGPAGIGKSLTGRKIIFDWATKNLYKDKFDFLFYLSYKDFTKITGNLSLAGLINKTSRLNLSPDVMSYILSNGERVGFLIASFDEMKCSLKEQSEICQDPFKEANRDVLLRSLLKGQLVKGASLIITTRPFLLEQLQTFLPDLPRLVEIVGYTADAREHYIQMYFGKRDSEKAVDITRRNEVLFSLCTVPFMCWVISTVTKQQISKYPSNFTTDTSMFLYYLKGLIIYHSRNGGMVHCLKKVCALANEGVLNQKVLFEEEDLRRHKLSVSLVESVFLSNVFFHGDIGKRTCYSFVHHSFQEFLAVLHYTMPGERESGKSGMRVVRESTYLPEICKGQSLMDLLEKHPHLALPVRFLFGLLNQTQIEDFNKSADCNLSFQGTTAMITWLFGGEITQFDTEHMLFLYETRDDEFMQYVVSRAVNLTFSQCQKSDNWVYQLAFCLKACEGKKVTLSGYVLNKEHMSALVPVLKKCSQVCFRSCRFADDVNSTSGWKNSLFASLVIQDSKIEDL</sequence>
<keyword evidence="10" id="KW-0395">Inflammatory response</keyword>
<keyword evidence="13" id="KW-1185">Reference proteome</keyword>
<evidence type="ECO:0000256" key="9">
    <source>
        <dbReference type="ARBA" id="ARBA00022859"/>
    </source>
</evidence>
<dbReference type="GO" id="GO:0006954">
    <property type="term" value="P:inflammatory response"/>
    <property type="evidence" value="ECO:0007669"/>
    <property type="project" value="UniProtKB-KW"/>
</dbReference>
<evidence type="ECO:0000256" key="4">
    <source>
        <dbReference type="ARBA" id="ARBA00022737"/>
    </source>
</evidence>
<proteinExistence type="predicted"/>
<dbReference type="OrthoDB" id="10058437at2759"/>
<accession>A0A2G9QIN0</accession>
<dbReference type="Pfam" id="PF00619">
    <property type="entry name" value="CARD"/>
    <property type="match status" value="1"/>
</dbReference>
<dbReference type="InterPro" id="IPR041267">
    <property type="entry name" value="NLRP_HD2"/>
</dbReference>
<evidence type="ECO:0000313" key="13">
    <source>
        <dbReference type="Proteomes" id="UP000228934"/>
    </source>
</evidence>
<evidence type="ECO:0000256" key="6">
    <source>
        <dbReference type="ARBA" id="ARBA00022801"/>
    </source>
</evidence>
<keyword evidence="2" id="KW-0963">Cytoplasm</keyword>
<dbReference type="GO" id="GO:0061702">
    <property type="term" value="C:canonical inflammasome complex"/>
    <property type="evidence" value="ECO:0007669"/>
    <property type="project" value="UniProtKB-SubCell"/>
</dbReference>
<comment type="subcellular location">
    <subcellularLocation>
        <location evidence="1">Cytoplasm</location>
    </subcellularLocation>
</comment>
<dbReference type="EMBL" id="KV976750">
    <property type="protein sequence ID" value="PIO15460.1"/>
    <property type="molecule type" value="Genomic_DNA"/>
</dbReference>
<dbReference type="SUPFAM" id="SSF47986">
    <property type="entry name" value="DEATH domain"/>
    <property type="match status" value="1"/>
</dbReference>
<keyword evidence="7" id="KW-0067">ATP-binding</keyword>
<evidence type="ECO:0000256" key="10">
    <source>
        <dbReference type="ARBA" id="ARBA00023198"/>
    </source>
</evidence>
<dbReference type="PANTHER" id="PTHR45690:SF19">
    <property type="entry name" value="NACHT, LRR AND PYD DOMAINS-CONTAINING PROTEIN 3"/>
    <property type="match status" value="1"/>
</dbReference>
<keyword evidence="5" id="KW-0547">Nucleotide-binding</keyword>
<dbReference type="InterPro" id="IPR001315">
    <property type="entry name" value="CARD"/>
</dbReference>
<dbReference type="AlphaFoldDB" id="A0A2G9QIN0"/>
<dbReference type="GO" id="GO:0045087">
    <property type="term" value="P:innate immune response"/>
    <property type="evidence" value="ECO:0007669"/>
    <property type="project" value="UniProtKB-KW"/>
</dbReference>
<evidence type="ECO:0000256" key="3">
    <source>
        <dbReference type="ARBA" id="ARBA00022588"/>
    </source>
</evidence>
<keyword evidence="3" id="KW-0399">Innate immunity</keyword>
<evidence type="ECO:0000256" key="7">
    <source>
        <dbReference type="ARBA" id="ARBA00022840"/>
    </source>
</evidence>
<dbReference type="Proteomes" id="UP000228934">
    <property type="component" value="Unassembled WGS sequence"/>
</dbReference>
<dbReference type="PROSITE" id="PS50837">
    <property type="entry name" value="NACHT"/>
    <property type="match status" value="1"/>
</dbReference>
<evidence type="ECO:0000256" key="2">
    <source>
        <dbReference type="ARBA" id="ARBA00022490"/>
    </source>
</evidence>
<dbReference type="Pfam" id="PF17776">
    <property type="entry name" value="NLRC4_HD2"/>
    <property type="match status" value="1"/>
</dbReference>
<evidence type="ECO:0000256" key="1">
    <source>
        <dbReference type="ARBA" id="ARBA00004496"/>
    </source>
</evidence>
<dbReference type="Gene3D" id="3.40.50.300">
    <property type="entry name" value="P-loop containing nucleotide triphosphate hydrolases"/>
    <property type="match status" value="1"/>
</dbReference>
<keyword evidence="8" id="KW-0832">Ubl conjugation</keyword>
<feature type="non-terminal residue" evidence="12">
    <location>
        <position position="673"/>
    </location>
</feature>
<keyword evidence="6" id="KW-0378">Hydrolase</keyword>
<dbReference type="GO" id="GO:0042981">
    <property type="term" value="P:regulation of apoptotic process"/>
    <property type="evidence" value="ECO:0007669"/>
    <property type="project" value="InterPro"/>
</dbReference>
<dbReference type="PANTHER" id="PTHR45690">
    <property type="entry name" value="NACHT, LRR AND PYD DOMAINS-CONTAINING PROTEIN 12"/>
    <property type="match status" value="1"/>
</dbReference>
<name>A0A2G9QIN0_AQUCT</name>
<feature type="domain" description="NACHT" evidence="11">
    <location>
        <begin position="159"/>
        <end position="293"/>
    </location>
</feature>
<dbReference type="Gene3D" id="1.10.533.10">
    <property type="entry name" value="Death Domain, Fas"/>
    <property type="match status" value="1"/>
</dbReference>
<dbReference type="InterPro" id="IPR027417">
    <property type="entry name" value="P-loop_NTPase"/>
</dbReference>